<evidence type="ECO:0000256" key="1">
    <source>
        <dbReference type="ARBA" id="ARBA00010062"/>
    </source>
</evidence>
<evidence type="ECO:0000259" key="4">
    <source>
        <dbReference type="Pfam" id="PF13458"/>
    </source>
</evidence>
<keyword evidence="3" id="KW-1133">Transmembrane helix</keyword>
<dbReference type="Proteomes" id="UP000177870">
    <property type="component" value="Chromosome"/>
</dbReference>
<feature type="domain" description="Leucine-binding protein" evidence="4">
    <location>
        <begin position="32"/>
        <end position="347"/>
    </location>
</feature>
<feature type="transmembrane region" description="Helical" evidence="3">
    <location>
        <begin position="661"/>
        <end position="680"/>
    </location>
</feature>
<dbReference type="InterPro" id="IPR038050">
    <property type="entry name" value="Neuro_actylchol_rec"/>
</dbReference>
<dbReference type="PANTHER" id="PTHR47151">
    <property type="entry name" value="LEU/ILE/VAL-BINDING ABC TRANSPORTER SUBUNIT"/>
    <property type="match status" value="1"/>
</dbReference>
<feature type="transmembrane region" description="Helical" evidence="3">
    <location>
        <begin position="636"/>
        <end position="654"/>
    </location>
</feature>
<keyword evidence="2" id="KW-0732">Signal</keyword>
<gene>
    <name evidence="5" type="ORF">BJP34_34775</name>
</gene>
<dbReference type="GO" id="GO:0016020">
    <property type="term" value="C:membrane"/>
    <property type="evidence" value="ECO:0007669"/>
    <property type="project" value="InterPro"/>
</dbReference>
<dbReference type="PROSITE" id="PS51257">
    <property type="entry name" value="PROKAR_LIPOPROTEIN"/>
    <property type="match status" value="1"/>
</dbReference>
<keyword evidence="3" id="KW-0812">Transmembrane</keyword>
<feature type="transmembrane region" description="Helical" evidence="3">
    <location>
        <begin position="732"/>
        <end position="749"/>
    </location>
</feature>
<dbReference type="EMBL" id="CP017599">
    <property type="protein sequence ID" value="AOX03909.1"/>
    <property type="molecule type" value="Genomic_DNA"/>
</dbReference>
<protein>
    <recommendedName>
        <fullName evidence="4">Leucine-binding protein domain-containing protein</fullName>
    </recommendedName>
</protein>
<evidence type="ECO:0000313" key="5">
    <source>
        <dbReference type="EMBL" id="AOX03909.1"/>
    </source>
</evidence>
<name>A0A1D8U1W9_9CYAN</name>
<evidence type="ECO:0000313" key="6">
    <source>
        <dbReference type="Proteomes" id="UP000177870"/>
    </source>
</evidence>
<dbReference type="InterPro" id="IPR028082">
    <property type="entry name" value="Peripla_BP_I"/>
</dbReference>
<dbReference type="Gene3D" id="2.70.170.10">
    <property type="entry name" value="Neurotransmitter-gated ion-channel ligand-binding domain"/>
    <property type="match status" value="1"/>
</dbReference>
<dbReference type="RefSeq" id="WP_070396275.1">
    <property type="nucleotide sequence ID" value="NZ_CP017599.1"/>
</dbReference>
<reference evidence="6" key="1">
    <citation type="submission" date="2016-10" db="EMBL/GenBank/DDBJ databases">
        <title>Comparative genomics uncovers the prolific and rare metabolic potential of the cyanobacterial genus Moorea.</title>
        <authorList>
            <person name="Leao T."/>
            <person name="Castelao G."/>
            <person name="Korobeynikov A."/>
            <person name="Monroe E.A."/>
            <person name="Podell S."/>
            <person name="Glukhov E."/>
            <person name="Allen E."/>
            <person name="Gerwick W.H."/>
            <person name="Gerwick L."/>
        </authorList>
    </citation>
    <scope>NUCLEOTIDE SEQUENCE [LARGE SCALE GENOMIC DNA]</scope>
    <source>
        <strain evidence="6">PAL-8-15-08-1</strain>
    </source>
</reference>
<organism evidence="5 6">
    <name type="scientific">Moorena producens PAL-8-15-08-1</name>
    <dbReference type="NCBI Taxonomy" id="1458985"/>
    <lineage>
        <taxon>Bacteria</taxon>
        <taxon>Bacillati</taxon>
        <taxon>Cyanobacteriota</taxon>
        <taxon>Cyanophyceae</taxon>
        <taxon>Coleofasciculales</taxon>
        <taxon>Coleofasciculaceae</taxon>
        <taxon>Moorena</taxon>
    </lineage>
</organism>
<dbReference type="Gene3D" id="1.20.58.390">
    <property type="entry name" value="Neurotransmitter-gated ion-channel transmembrane domain"/>
    <property type="match status" value="1"/>
</dbReference>
<dbReference type="KEGG" id="mpro:BJP34_34775"/>
<dbReference type="Gene3D" id="3.40.50.2300">
    <property type="match status" value="2"/>
</dbReference>
<feature type="transmembrane region" description="Helical" evidence="3">
    <location>
        <begin position="692"/>
        <end position="711"/>
    </location>
</feature>
<dbReference type="AlphaFoldDB" id="A0A1D8U1W9"/>
<accession>A0A1D8U1W9</accession>
<dbReference type="STRING" id="1458985.BJP34_34775"/>
<dbReference type="GO" id="GO:0005230">
    <property type="term" value="F:extracellular ligand-gated monoatomic ion channel activity"/>
    <property type="evidence" value="ECO:0007669"/>
    <property type="project" value="InterPro"/>
</dbReference>
<dbReference type="CDD" id="cd19985">
    <property type="entry name" value="PBP1_ABC_HAAT-like"/>
    <property type="match status" value="1"/>
</dbReference>
<dbReference type="PANTHER" id="PTHR47151:SF2">
    <property type="entry name" value="AMINO ACID BINDING PROTEIN"/>
    <property type="match status" value="1"/>
</dbReference>
<sequence>MLKKAIVLVSIVLLACATVVAIDTFQGYQERITIAIAAPLSNASESAQRSGRAMVDGAQLYINQVNKAGGVKGKKFKLEVYDDQGNPDVAQQVAQKIAQSNAIAVIGHYSSGVSTAAGEVYQDHKIPAVTGSATADGVTQSNTWYFRTIFSNSAQGTFIANYIQKILGSSNISLVYSPSTYGLTLGKTVEETFRQLGGEVVSKWVLGDDIDQAIETIYQDLLALKNSGKDPGVIVMTANRNQVAGLIAKIKSSGMDFPIFGGDSLAEISLGQRFEDSPEETNEPGFFTNGIYAIAPIIFDISDDGGQQFRNDFEKKYKQAPGWVATCYYDAAKAIVEAIQRSDITWDDLPKDRLMLKESLATINSQETAFKGATRNIYFDYYGNAVAPVFVGTFDRRKFISAFSQLQIIRDLRAVANLEEQLDSGEIVKVGNNYMVKTHIVYTGMDINEISHIDEKTSSYVVDFFLWFRYQGDIIADQIEFTNYGIERLDSGEKLTLKEPIDTDLTDGINYKVYRVKGDFHEKFDFHDYPFDHQTLSARFRHLNLTRDKLIYVVDFVGMRDTTTEKVIKNWKRAKVFDKITDWSVENATFFQDTVINDSTLGNRRFIDTDLDIEYSRFNVVIKIKRDLVSFSIKNLLPLLFFVVVGYLFMFLPFDQISVEAVSGLLLAIVFYHLSLIEALPEGVGYVVALDYAFFIVYVLNGLQLLMVVIGNSERFQSGKIKISKLMEFGRVAFPVILVVYTSLLCWRYL</sequence>
<dbReference type="OrthoDB" id="9791590at2"/>
<dbReference type="Pfam" id="PF13458">
    <property type="entry name" value="Peripla_BP_6"/>
    <property type="match status" value="1"/>
</dbReference>
<dbReference type="SUPFAM" id="SSF53822">
    <property type="entry name" value="Periplasmic binding protein-like I"/>
    <property type="match status" value="1"/>
</dbReference>
<dbReference type="InterPro" id="IPR028081">
    <property type="entry name" value="Leu-bd"/>
</dbReference>
<evidence type="ECO:0000256" key="3">
    <source>
        <dbReference type="SAM" id="Phobius"/>
    </source>
</evidence>
<dbReference type="InterPro" id="IPR036734">
    <property type="entry name" value="Neur_chan_lig-bd_sf"/>
</dbReference>
<evidence type="ECO:0000256" key="2">
    <source>
        <dbReference type="ARBA" id="ARBA00022729"/>
    </source>
</evidence>
<proteinExistence type="inferred from homology"/>
<keyword evidence="3" id="KW-0472">Membrane</keyword>
<comment type="similarity">
    <text evidence="1">Belongs to the leucine-binding protein family.</text>
</comment>